<dbReference type="EMBL" id="REGN01004929">
    <property type="protein sequence ID" value="RNA15530.1"/>
    <property type="molecule type" value="Genomic_DNA"/>
</dbReference>
<keyword evidence="2" id="KW-1185">Reference proteome</keyword>
<dbReference type="AlphaFoldDB" id="A0A3M7QVY8"/>
<organism evidence="1 2">
    <name type="scientific">Brachionus plicatilis</name>
    <name type="common">Marine rotifer</name>
    <name type="synonym">Brachionus muelleri</name>
    <dbReference type="NCBI Taxonomy" id="10195"/>
    <lineage>
        <taxon>Eukaryota</taxon>
        <taxon>Metazoa</taxon>
        <taxon>Spiralia</taxon>
        <taxon>Gnathifera</taxon>
        <taxon>Rotifera</taxon>
        <taxon>Eurotatoria</taxon>
        <taxon>Monogononta</taxon>
        <taxon>Pseudotrocha</taxon>
        <taxon>Ploima</taxon>
        <taxon>Brachionidae</taxon>
        <taxon>Brachionus</taxon>
    </lineage>
</organism>
<comment type="caution">
    <text evidence="1">The sequence shown here is derived from an EMBL/GenBank/DDBJ whole genome shotgun (WGS) entry which is preliminary data.</text>
</comment>
<dbReference type="Proteomes" id="UP000276133">
    <property type="component" value="Unassembled WGS sequence"/>
</dbReference>
<protein>
    <submittedName>
        <fullName evidence="1">Uncharacterized protein</fullName>
    </submittedName>
</protein>
<reference evidence="1 2" key="1">
    <citation type="journal article" date="2018" name="Sci. Rep.">
        <title>Genomic signatures of local adaptation to the degree of environmental predictability in rotifers.</title>
        <authorList>
            <person name="Franch-Gras L."/>
            <person name="Hahn C."/>
            <person name="Garcia-Roger E.M."/>
            <person name="Carmona M.J."/>
            <person name="Serra M."/>
            <person name="Gomez A."/>
        </authorList>
    </citation>
    <scope>NUCLEOTIDE SEQUENCE [LARGE SCALE GENOMIC DNA]</scope>
    <source>
        <strain evidence="1">HYR1</strain>
    </source>
</reference>
<accession>A0A3M7QVY8</accession>
<evidence type="ECO:0000313" key="2">
    <source>
        <dbReference type="Proteomes" id="UP000276133"/>
    </source>
</evidence>
<proteinExistence type="predicted"/>
<name>A0A3M7QVY8_BRAPC</name>
<sequence>MGVIRYFSQNRGSIYSLPHFIYTNIGRTLPTFDQHRILIFGLTGQLRPLSGKNKNFISHQSGVCLRGSNFAQPGGHSRSFSYKSLIFASQILRHSVTISFAVYQLYIAKFPAYRVNFGTKKIAT</sequence>
<gene>
    <name evidence="1" type="ORF">BpHYR1_010894</name>
</gene>
<evidence type="ECO:0000313" key="1">
    <source>
        <dbReference type="EMBL" id="RNA15530.1"/>
    </source>
</evidence>